<organism evidence="2 3">
    <name type="scientific">Aureobasidium melanogenum</name>
    <name type="common">Aureobasidium pullulans var. melanogenum</name>
    <dbReference type="NCBI Taxonomy" id="46634"/>
    <lineage>
        <taxon>Eukaryota</taxon>
        <taxon>Fungi</taxon>
        <taxon>Dikarya</taxon>
        <taxon>Ascomycota</taxon>
        <taxon>Pezizomycotina</taxon>
        <taxon>Dothideomycetes</taxon>
        <taxon>Dothideomycetidae</taxon>
        <taxon>Dothideales</taxon>
        <taxon>Saccotheciaceae</taxon>
        <taxon>Aureobasidium</taxon>
    </lineage>
</organism>
<comment type="caution">
    <text evidence="2">The sequence shown here is derived from an EMBL/GenBank/DDBJ whole genome shotgun (WGS) entry which is preliminary data.</text>
</comment>
<protein>
    <submittedName>
        <fullName evidence="2">Uncharacterized protein</fullName>
    </submittedName>
</protein>
<accession>A0A9P8GJC6</accession>
<evidence type="ECO:0000313" key="3">
    <source>
        <dbReference type="Proteomes" id="UP000767238"/>
    </source>
</evidence>
<name>A0A9P8GJC6_AURME</name>
<dbReference type="AlphaFoldDB" id="A0A9P8GJC6"/>
<dbReference type="Proteomes" id="UP000767238">
    <property type="component" value="Unassembled WGS sequence"/>
</dbReference>
<dbReference type="EMBL" id="JAHFYH010000016">
    <property type="protein sequence ID" value="KAH0224977.1"/>
    <property type="molecule type" value="Genomic_DNA"/>
</dbReference>
<feature type="region of interest" description="Disordered" evidence="1">
    <location>
        <begin position="71"/>
        <end position="154"/>
    </location>
</feature>
<reference evidence="2" key="1">
    <citation type="journal article" date="2021" name="J Fungi (Basel)">
        <title>Virulence traits and population genomics of the black yeast Aureobasidium melanogenum.</title>
        <authorList>
            <person name="Cernosa A."/>
            <person name="Sun X."/>
            <person name="Gostincar C."/>
            <person name="Fang C."/>
            <person name="Gunde-Cimerman N."/>
            <person name="Song Z."/>
        </authorList>
    </citation>
    <scope>NUCLEOTIDE SEQUENCE</scope>
    <source>
        <strain evidence="2">EXF-8016</strain>
    </source>
</reference>
<feature type="non-terminal residue" evidence="2">
    <location>
        <position position="154"/>
    </location>
</feature>
<feature type="compositionally biased region" description="Polar residues" evidence="1">
    <location>
        <begin position="24"/>
        <end position="42"/>
    </location>
</feature>
<gene>
    <name evidence="2" type="ORF">KCV03_g3152</name>
</gene>
<feature type="compositionally biased region" description="Basic and acidic residues" evidence="1">
    <location>
        <begin position="90"/>
        <end position="117"/>
    </location>
</feature>
<sequence>MDDNTSTQMSLPRSPGFHDLSACEPQQTSHCANEATSKTLTNDEMESGITHPKPARPLIRRYSELIDPAQLDNLQVRSPSGNMLTGSRYNLRDDRPLSVRERQEKIRQQIMQKKQEQEMSQGNGRKRDSVKVTVEKASTGKTKKRKTRFGCFGI</sequence>
<dbReference type="OrthoDB" id="5338666at2759"/>
<feature type="compositionally biased region" description="Polar residues" evidence="1">
    <location>
        <begin position="1"/>
        <end position="11"/>
    </location>
</feature>
<feature type="compositionally biased region" description="Basic and acidic residues" evidence="1">
    <location>
        <begin position="125"/>
        <end position="134"/>
    </location>
</feature>
<feature type="region of interest" description="Disordered" evidence="1">
    <location>
        <begin position="1"/>
        <end position="56"/>
    </location>
</feature>
<evidence type="ECO:0000313" key="2">
    <source>
        <dbReference type="EMBL" id="KAH0224977.1"/>
    </source>
</evidence>
<feature type="compositionally biased region" description="Polar residues" evidence="1">
    <location>
        <begin position="72"/>
        <end position="88"/>
    </location>
</feature>
<proteinExistence type="predicted"/>
<reference evidence="2" key="2">
    <citation type="submission" date="2021-08" db="EMBL/GenBank/DDBJ databases">
        <authorList>
            <person name="Gostincar C."/>
            <person name="Sun X."/>
            <person name="Song Z."/>
            <person name="Gunde-Cimerman N."/>
        </authorList>
    </citation>
    <scope>NUCLEOTIDE SEQUENCE</scope>
    <source>
        <strain evidence="2">EXF-8016</strain>
    </source>
</reference>
<evidence type="ECO:0000256" key="1">
    <source>
        <dbReference type="SAM" id="MobiDB-lite"/>
    </source>
</evidence>